<dbReference type="Gene3D" id="3.90.850.10">
    <property type="entry name" value="Fumarylacetoacetase-like, C-terminal domain"/>
    <property type="match status" value="1"/>
</dbReference>
<dbReference type="RefSeq" id="WP_052815988.1">
    <property type="nucleotide sequence ID" value="NZ_BBJU01000007.1"/>
</dbReference>
<evidence type="ECO:0000313" key="1">
    <source>
        <dbReference type="EMBL" id="GAK69762.1"/>
    </source>
</evidence>
<dbReference type="GO" id="GO:0005737">
    <property type="term" value="C:cytoplasm"/>
    <property type="evidence" value="ECO:0007669"/>
    <property type="project" value="TreeGrafter"/>
</dbReference>
<name>A0A081CSW6_9HYPH</name>
<dbReference type="AlphaFoldDB" id="A0A081CSW6"/>
<dbReference type="InterPro" id="IPR050772">
    <property type="entry name" value="Hydratase-Decarb/MhpD_sf"/>
</dbReference>
<dbReference type="Proteomes" id="UP000028701">
    <property type="component" value="Unassembled WGS sequence"/>
</dbReference>
<accession>A0A081CSW6</accession>
<dbReference type="InterPro" id="IPR036663">
    <property type="entry name" value="Fumarylacetoacetase_C_sf"/>
</dbReference>
<dbReference type="SUPFAM" id="SSF56529">
    <property type="entry name" value="FAH"/>
    <property type="match status" value="1"/>
</dbReference>
<evidence type="ECO:0000313" key="2">
    <source>
        <dbReference type="Proteomes" id="UP000028701"/>
    </source>
</evidence>
<dbReference type="eggNOG" id="COG3971">
    <property type="taxonomic scope" value="Bacteria"/>
</dbReference>
<organism evidence="1 2">
    <name type="scientific">Agrobacterium rubi TR3 = NBRC 13261</name>
    <dbReference type="NCBI Taxonomy" id="1368415"/>
    <lineage>
        <taxon>Bacteria</taxon>
        <taxon>Pseudomonadati</taxon>
        <taxon>Pseudomonadota</taxon>
        <taxon>Alphaproteobacteria</taxon>
        <taxon>Hyphomicrobiales</taxon>
        <taxon>Rhizobiaceae</taxon>
        <taxon>Rhizobium/Agrobacterium group</taxon>
        <taxon>Agrobacterium</taxon>
    </lineage>
</organism>
<dbReference type="OrthoDB" id="7854191at2"/>
<sequence>MTTMTEANIRLGAILAEAENQQSSLSAAKLESNGLVPDTVETGMAAQAIAAAAIGKEIGGWKVAMNGVRAVAAPLLDVFDTITDTAFDVPKPGAVGIEIEICFVLAEDIPPPANNKEYSREEILAHVASVHLGAELVSYRMIEENKAPFALHLADRLGNHSFVLGPEIDRSIIDRLTNQDATLPALVLESGEDVLFAAVPKHPQTDPLTPLLAYANAPLDHLGGFKRGHVVTTGSLCGLVRLSGQTLLQAYWGDIAKLTVTLPAS</sequence>
<dbReference type="PANTHER" id="PTHR30143:SF0">
    <property type="entry name" value="2-KETO-4-PENTENOATE HYDRATASE"/>
    <property type="match status" value="1"/>
</dbReference>
<comment type="caution">
    <text evidence="1">The sequence shown here is derived from an EMBL/GenBank/DDBJ whole genome shotgun (WGS) entry which is preliminary data.</text>
</comment>
<proteinExistence type="predicted"/>
<reference evidence="1 2" key="1">
    <citation type="submission" date="2014-08" db="EMBL/GenBank/DDBJ databases">
        <title>Whole genome shotgun sequence of Rhizobium rubi NBRC 13261.</title>
        <authorList>
            <person name="Katano-Makiyama Y."/>
            <person name="Hosoyama A."/>
            <person name="Hashimoto M."/>
            <person name="Hosoyama Y."/>
            <person name="Noguchi M."/>
            <person name="Tsuchikane K."/>
            <person name="Uohara A."/>
            <person name="Ohji S."/>
            <person name="Ichikawa N."/>
            <person name="Kimura A."/>
            <person name="Yamazoe A."/>
            <person name="Fujita N."/>
        </authorList>
    </citation>
    <scope>NUCLEOTIDE SEQUENCE [LARGE SCALE GENOMIC DNA]</scope>
    <source>
        <strain evidence="1 2">NBRC 13261</strain>
    </source>
</reference>
<protein>
    <recommendedName>
        <fullName evidence="3">2-keto-4-pentenoate hydratase</fullName>
    </recommendedName>
</protein>
<dbReference type="GO" id="GO:0008684">
    <property type="term" value="F:2-oxopent-4-enoate hydratase activity"/>
    <property type="evidence" value="ECO:0007669"/>
    <property type="project" value="TreeGrafter"/>
</dbReference>
<dbReference type="PANTHER" id="PTHR30143">
    <property type="entry name" value="ACID HYDRATASE"/>
    <property type="match status" value="1"/>
</dbReference>
<evidence type="ECO:0008006" key="3">
    <source>
        <dbReference type="Google" id="ProtNLM"/>
    </source>
</evidence>
<dbReference type="EMBL" id="BBJU01000007">
    <property type="protein sequence ID" value="GAK69762.1"/>
    <property type="molecule type" value="Genomic_DNA"/>
</dbReference>
<gene>
    <name evidence="1" type="ORF">RRU01S_07_02870</name>
</gene>